<proteinExistence type="inferred from homology"/>
<dbReference type="Gene3D" id="3.40.50.2000">
    <property type="entry name" value="Glycogen Phosphorylase B"/>
    <property type="match status" value="2"/>
</dbReference>
<keyword evidence="4" id="KW-1185">Reference proteome</keyword>
<comment type="caution">
    <text evidence="3">The sequence shown here is derived from an EMBL/GenBank/DDBJ whole genome shotgun (WGS) entry which is preliminary data.</text>
</comment>
<accession>A0AAP0CFP1</accession>
<evidence type="ECO:0000313" key="3">
    <source>
        <dbReference type="EMBL" id="KAK9055221.1"/>
    </source>
</evidence>
<evidence type="ECO:0000256" key="2">
    <source>
        <dbReference type="ARBA" id="ARBA00022679"/>
    </source>
</evidence>
<evidence type="ECO:0008006" key="5">
    <source>
        <dbReference type="Google" id="ProtNLM"/>
    </source>
</evidence>
<organism evidence="3 4">
    <name type="scientific">Deinandra increscens subsp. villosa</name>
    <dbReference type="NCBI Taxonomy" id="3103831"/>
    <lineage>
        <taxon>Eukaryota</taxon>
        <taxon>Viridiplantae</taxon>
        <taxon>Streptophyta</taxon>
        <taxon>Embryophyta</taxon>
        <taxon>Tracheophyta</taxon>
        <taxon>Spermatophyta</taxon>
        <taxon>Magnoliopsida</taxon>
        <taxon>eudicotyledons</taxon>
        <taxon>Gunneridae</taxon>
        <taxon>Pentapetalae</taxon>
        <taxon>asterids</taxon>
        <taxon>campanulids</taxon>
        <taxon>Asterales</taxon>
        <taxon>Asteraceae</taxon>
        <taxon>Asteroideae</taxon>
        <taxon>Heliantheae alliance</taxon>
        <taxon>Madieae</taxon>
        <taxon>Madiinae</taxon>
        <taxon>Deinandra</taxon>
    </lineage>
</organism>
<comment type="similarity">
    <text evidence="1">Belongs to the UDP-glycosyltransferase family.</text>
</comment>
<dbReference type="AlphaFoldDB" id="A0AAP0CFP1"/>
<dbReference type="SUPFAM" id="SSF53756">
    <property type="entry name" value="UDP-Glycosyltransferase/glycogen phosphorylase"/>
    <property type="match status" value="1"/>
</dbReference>
<evidence type="ECO:0000256" key="1">
    <source>
        <dbReference type="ARBA" id="ARBA00009995"/>
    </source>
</evidence>
<gene>
    <name evidence="3" type="ORF">SSX86_026303</name>
</gene>
<dbReference type="CDD" id="cd03784">
    <property type="entry name" value="GT1_Gtf-like"/>
    <property type="match status" value="1"/>
</dbReference>
<dbReference type="GO" id="GO:0080043">
    <property type="term" value="F:quercetin 3-O-glucosyltransferase activity"/>
    <property type="evidence" value="ECO:0007669"/>
    <property type="project" value="TreeGrafter"/>
</dbReference>
<dbReference type="Pfam" id="PF00201">
    <property type="entry name" value="UDPGT"/>
    <property type="match status" value="1"/>
</dbReference>
<dbReference type="PANTHER" id="PTHR11926">
    <property type="entry name" value="GLUCOSYL/GLUCURONOSYL TRANSFERASES"/>
    <property type="match status" value="1"/>
</dbReference>
<dbReference type="GO" id="GO:0080044">
    <property type="term" value="F:quercetin 7-O-glucosyltransferase activity"/>
    <property type="evidence" value="ECO:0007669"/>
    <property type="project" value="TreeGrafter"/>
</dbReference>
<protein>
    <recommendedName>
        <fullName evidence="5">Glycosyltransferase</fullName>
    </recommendedName>
</protein>
<evidence type="ECO:0000313" key="4">
    <source>
        <dbReference type="Proteomes" id="UP001408789"/>
    </source>
</evidence>
<dbReference type="PANTHER" id="PTHR11926:SF1560">
    <property type="entry name" value="UDP-GLYCOSYLTRANSFERASE 74E1-RELATED"/>
    <property type="match status" value="1"/>
</dbReference>
<name>A0AAP0CFP1_9ASTR</name>
<reference evidence="3 4" key="1">
    <citation type="submission" date="2024-04" db="EMBL/GenBank/DDBJ databases">
        <title>The reference genome of an endangered Asteraceae, Deinandra increscens subsp. villosa, native to the Central Coast of California.</title>
        <authorList>
            <person name="Guilliams M."/>
            <person name="Hasenstab-Lehman K."/>
            <person name="Meyer R."/>
            <person name="Mcevoy S."/>
        </authorList>
    </citation>
    <scope>NUCLEOTIDE SEQUENCE [LARGE SCALE GENOMIC DNA]</scope>
    <source>
        <tissue evidence="3">Leaf</tissue>
    </source>
</reference>
<dbReference type="EMBL" id="JBCNJP010000025">
    <property type="protein sequence ID" value="KAK9055221.1"/>
    <property type="molecule type" value="Genomic_DNA"/>
</dbReference>
<keyword evidence="2" id="KW-0808">Transferase</keyword>
<dbReference type="Proteomes" id="UP001408789">
    <property type="component" value="Unassembled WGS sequence"/>
</dbReference>
<sequence length="401" mass="43500">MEIGRKRHVGVFTFPFASHPSLLLTVVRRLASTAPTVVFSFFTTRKFNRALFANGGSDNILPYDISDGLPKDFVVGKQHEDINFFLPVAEEEFKKGVQAAEKDVGMKISCLVVDAFLWFSGDVAEEMNIPWVAFWTAGACSLSAHFYTDLLRQKYGSSGPNDEIANLIPGLSTVRLGDIPSGIITGDLESPFATMPHKMAGSITRATAVLINSFQELDADMTKNLSSIFKNFLNIGPFNLISKQPSKLDESSCIPCLPPGFLERTTSNGLGKVVSWAPQVQVLEHLAIGVFATHSGWNSLLESIAAGVPMICRPFYGDQPLNSWMIERVWGIGVRIEGGKFTKDGTCSALELVLSSSSSLSKGLKERIEGLKDLAHKAVGSNGSSMQNFKTLVDVVTGATL</sequence>
<dbReference type="InterPro" id="IPR002213">
    <property type="entry name" value="UDP_glucos_trans"/>
</dbReference>